<proteinExistence type="predicted"/>
<comment type="caution">
    <text evidence="1">The sequence shown here is derived from an EMBL/GenBank/DDBJ whole genome shotgun (WGS) entry which is preliminary data.</text>
</comment>
<sequence length="65" mass="7520">ILSAENSKLEAEVVNELRHRRVASDGGTGTWVIKAQEFEREKKKGNEVCHFSRSDHRKIIEKWVS</sequence>
<evidence type="ECO:0000313" key="1">
    <source>
        <dbReference type="EMBL" id="PON90131.1"/>
    </source>
</evidence>
<protein>
    <submittedName>
        <fullName evidence="1">Uncharacterized protein</fullName>
    </submittedName>
</protein>
<organism evidence="1 2">
    <name type="scientific">Trema orientale</name>
    <name type="common">Charcoal tree</name>
    <name type="synonym">Celtis orientalis</name>
    <dbReference type="NCBI Taxonomy" id="63057"/>
    <lineage>
        <taxon>Eukaryota</taxon>
        <taxon>Viridiplantae</taxon>
        <taxon>Streptophyta</taxon>
        <taxon>Embryophyta</taxon>
        <taxon>Tracheophyta</taxon>
        <taxon>Spermatophyta</taxon>
        <taxon>Magnoliopsida</taxon>
        <taxon>eudicotyledons</taxon>
        <taxon>Gunneridae</taxon>
        <taxon>Pentapetalae</taxon>
        <taxon>rosids</taxon>
        <taxon>fabids</taxon>
        <taxon>Rosales</taxon>
        <taxon>Cannabaceae</taxon>
        <taxon>Trema</taxon>
    </lineage>
</organism>
<dbReference type="EMBL" id="JXTC01000087">
    <property type="protein sequence ID" value="PON90131.1"/>
    <property type="molecule type" value="Genomic_DNA"/>
</dbReference>
<keyword evidence="2" id="KW-1185">Reference proteome</keyword>
<evidence type="ECO:0000313" key="2">
    <source>
        <dbReference type="Proteomes" id="UP000237000"/>
    </source>
</evidence>
<dbReference type="AlphaFoldDB" id="A0A2P5EX69"/>
<dbReference type="OrthoDB" id="10316110at2759"/>
<name>A0A2P5EX69_TREOI</name>
<dbReference type="InParanoid" id="A0A2P5EX69"/>
<accession>A0A2P5EX69</accession>
<feature type="non-terminal residue" evidence="1">
    <location>
        <position position="1"/>
    </location>
</feature>
<reference evidence="2" key="1">
    <citation type="submission" date="2016-06" db="EMBL/GenBank/DDBJ databases">
        <title>Parallel loss of symbiosis genes in relatives of nitrogen-fixing non-legume Parasponia.</title>
        <authorList>
            <person name="Van Velzen R."/>
            <person name="Holmer R."/>
            <person name="Bu F."/>
            <person name="Rutten L."/>
            <person name="Van Zeijl A."/>
            <person name="Liu W."/>
            <person name="Santuari L."/>
            <person name="Cao Q."/>
            <person name="Sharma T."/>
            <person name="Shen D."/>
            <person name="Roswanjaya Y."/>
            <person name="Wardhani T."/>
            <person name="Kalhor M.S."/>
            <person name="Jansen J."/>
            <person name="Van den Hoogen J."/>
            <person name="Gungor B."/>
            <person name="Hartog M."/>
            <person name="Hontelez J."/>
            <person name="Verver J."/>
            <person name="Yang W.-C."/>
            <person name="Schijlen E."/>
            <person name="Repin R."/>
            <person name="Schilthuizen M."/>
            <person name="Schranz E."/>
            <person name="Heidstra R."/>
            <person name="Miyata K."/>
            <person name="Fedorova E."/>
            <person name="Kohlen W."/>
            <person name="Bisseling T."/>
            <person name="Smit S."/>
            <person name="Geurts R."/>
        </authorList>
    </citation>
    <scope>NUCLEOTIDE SEQUENCE [LARGE SCALE GENOMIC DNA]</scope>
    <source>
        <strain evidence="2">cv. RG33-2</strain>
    </source>
</reference>
<gene>
    <name evidence="1" type="ORF">TorRG33x02_141630</name>
</gene>
<dbReference type="Proteomes" id="UP000237000">
    <property type="component" value="Unassembled WGS sequence"/>
</dbReference>